<feature type="binding site" evidence="1">
    <location>
        <position position="102"/>
    </location>
    <ligand>
        <name>Mn(2+)</name>
        <dbReference type="ChEBI" id="CHEBI:29035"/>
        <label>2</label>
    </ligand>
</feature>
<feature type="binding site" evidence="1">
    <location>
        <position position="104"/>
    </location>
    <ligand>
        <name>Mn(2+)</name>
        <dbReference type="ChEBI" id="CHEBI:29035"/>
        <label>2</label>
    </ligand>
</feature>
<feature type="domain" description="Peptidase M20 dimerisation" evidence="2">
    <location>
        <begin position="186"/>
        <end position="278"/>
    </location>
</feature>
<dbReference type="Pfam" id="PF01546">
    <property type="entry name" value="Peptidase_M20"/>
    <property type="match status" value="1"/>
</dbReference>
<proteinExistence type="predicted"/>
<dbReference type="InterPro" id="IPR036264">
    <property type="entry name" value="Bact_exopeptidase_dim_dom"/>
</dbReference>
<protein>
    <recommendedName>
        <fullName evidence="2">Peptidase M20 dimerisation domain-containing protein</fullName>
    </recommendedName>
</protein>
<dbReference type="InterPro" id="IPR002933">
    <property type="entry name" value="Peptidase_M20"/>
</dbReference>
<evidence type="ECO:0000259" key="2">
    <source>
        <dbReference type="Pfam" id="PF07687"/>
    </source>
</evidence>
<dbReference type="eggNOG" id="COG1473">
    <property type="taxonomic scope" value="Bacteria"/>
</dbReference>
<dbReference type="Gene3D" id="3.40.630.10">
    <property type="entry name" value="Zn peptidases"/>
    <property type="match status" value="1"/>
</dbReference>
<feature type="binding site" evidence="1">
    <location>
        <position position="369"/>
    </location>
    <ligand>
        <name>Mn(2+)</name>
        <dbReference type="ChEBI" id="CHEBI:29035"/>
        <label>2</label>
    </ligand>
</feature>
<feature type="binding site" evidence="1">
    <location>
        <position position="162"/>
    </location>
    <ligand>
        <name>Mn(2+)</name>
        <dbReference type="ChEBI" id="CHEBI:29035"/>
        <label>2</label>
    </ligand>
</feature>
<accession>A0A095X1J5</accession>
<name>A0A095X1J5_9FIRM</name>
<gene>
    <name evidence="3" type="ORF">HMPREF1630_05630</name>
</gene>
<dbReference type="OrthoDB" id="9776731at2"/>
<dbReference type="AlphaFoldDB" id="A0A095X1J5"/>
<reference evidence="3 4" key="1">
    <citation type="submission" date="2014-07" db="EMBL/GenBank/DDBJ databases">
        <authorList>
            <person name="McCorrison J."/>
            <person name="Sanka R."/>
            <person name="Torralba M."/>
            <person name="Gillis M."/>
            <person name="Haft D.H."/>
            <person name="Methe B."/>
            <person name="Sutton G."/>
            <person name="Nelson K.E."/>
        </authorList>
    </citation>
    <scope>NUCLEOTIDE SEQUENCE [LARGE SCALE GENOMIC DNA]</scope>
    <source>
        <strain evidence="3 4">S7-1-13</strain>
    </source>
</reference>
<keyword evidence="1" id="KW-0464">Manganese</keyword>
<dbReference type="PIRSF" id="PIRSF005962">
    <property type="entry name" value="Pept_M20D_amidohydro"/>
    <property type="match status" value="1"/>
</dbReference>
<dbReference type="SUPFAM" id="SSF55031">
    <property type="entry name" value="Bacterial exopeptidase dimerisation domain"/>
    <property type="match status" value="1"/>
</dbReference>
<dbReference type="Proteomes" id="UP000029579">
    <property type="component" value="Unassembled WGS sequence"/>
</dbReference>
<sequence>MTDTIKKSILANEEKMIADRRYMHENPELSMKEVKTTAFIKKELEAMGFNPVEIDPTGLMVEINPESKGKTVLLRADIDALPIKETNDFDFKSQVEGVSHACGHDIHAAMLLNATKALLKVKDDLNGRVRIIFQPGEETGEGGRAVVSGGYTKDVDTGFAIHIHTAWDLGKAATGYGEVMANNTFFTVKFKGTSAHSSTPYQGNDAMLMLANFINVAYAIQARKIDNVFHPVVLNLGVVEGGSASNAVAADIRLDGSFRSFSNESVDFMVKELEKAAKLSAEIYGGEADFDYHMGAGAVINEEKSTDLSVKIAREIFGEENVSTDLKLAGSEDFGFYLSGYKDVPGIKGTYMFIGGRDPENKATYPQNHATDFNPDERAMKYGAELLARYAYDYLKK</sequence>
<dbReference type="GO" id="GO:0016787">
    <property type="term" value="F:hydrolase activity"/>
    <property type="evidence" value="ECO:0007669"/>
    <property type="project" value="InterPro"/>
</dbReference>
<evidence type="ECO:0000313" key="3">
    <source>
        <dbReference type="EMBL" id="KGF03920.1"/>
    </source>
</evidence>
<feature type="binding site" evidence="1">
    <location>
        <position position="138"/>
    </location>
    <ligand>
        <name>Mn(2+)</name>
        <dbReference type="ChEBI" id="CHEBI:29035"/>
        <label>2</label>
    </ligand>
</feature>
<evidence type="ECO:0000256" key="1">
    <source>
        <dbReference type="PIRSR" id="PIRSR005962-1"/>
    </source>
</evidence>
<dbReference type="PANTHER" id="PTHR11014">
    <property type="entry name" value="PEPTIDASE M20 FAMILY MEMBER"/>
    <property type="match status" value="1"/>
</dbReference>
<dbReference type="InterPro" id="IPR017439">
    <property type="entry name" value="Amidohydrolase"/>
</dbReference>
<keyword evidence="1" id="KW-0479">Metal-binding</keyword>
<dbReference type="EMBL" id="JRMW01000035">
    <property type="protein sequence ID" value="KGF03920.1"/>
    <property type="molecule type" value="Genomic_DNA"/>
</dbReference>
<dbReference type="SUPFAM" id="SSF53187">
    <property type="entry name" value="Zn-dependent exopeptidases"/>
    <property type="match status" value="1"/>
</dbReference>
<dbReference type="InterPro" id="IPR011650">
    <property type="entry name" value="Peptidase_M20_dimer"/>
</dbReference>
<dbReference type="PANTHER" id="PTHR11014:SF63">
    <property type="entry name" value="METALLOPEPTIDASE, PUTATIVE (AFU_ORTHOLOGUE AFUA_6G09600)-RELATED"/>
    <property type="match status" value="1"/>
</dbReference>
<dbReference type="Gene3D" id="3.30.70.360">
    <property type="match status" value="1"/>
</dbReference>
<evidence type="ECO:0000313" key="4">
    <source>
        <dbReference type="Proteomes" id="UP000029579"/>
    </source>
</evidence>
<dbReference type="Pfam" id="PF07687">
    <property type="entry name" value="M20_dimer"/>
    <property type="match status" value="1"/>
</dbReference>
<organism evidence="3 4">
    <name type="scientific">Anaerococcus lactolyticus S7-1-13</name>
    <dbReference type="NCBI Taxonomy" id="1284686"/>
    <lineage>
        <taxon>Bacteria</taxon>
        <taxon>Bacillati</taxon>
        <taxon>Bacillota</taxon>
        <taxon>Tissierellia</taxon>
        <taxon>Tissierellales</taxon>
        <taxon>Peptoniphilaceae</taxon>
        <taxon>Anaerococcus</taxon>
    </lineage>
</organism>
<dbReference type="RefSeq" id="WP_037327824.1">
    <property type="nucleotide sequence ID" value="NZ_JRMW01000035.1"/>
</dbReference>
<dbReference type="GO" id="GO:0046872">
    <property type="term" value="F:metal ion binding"/>
    <property type="evidence" value="ECO:0007669"/>
    <property type="project" value="UniProtKB-KW"/>
</dbReference>
<comment type="cofactor">
    <cofactor evidence="1">
        <name>Mn(2+)</name>
        <dbReference type="ChEBI" id="CHEBI:29035"/>
    </cofactor>
    <text evidence="1">The Mn(2+) ion enhances activity.</text>
</comment>
<comment type="caution">
    <text evidence="3">The sequence shown here is derived from an EMBL/GenBank/DDBJ whole genome shotgun (WGS) entry which is preliminary data.</text>
</comment>
<dbReference type="NCBIfam" id="TIGR01891">
    <property type="entry name" value="amidohydrolases"/>
    <property type="match status" value="1"/>
</dbReference>